<dbReference type="SMART" id="SM00421">
    <property type="entry name" value="HTH_LUXR"/>
    <property type="match status" value="1"/>
</dbReference>
<dbReference type="InterPro" id="IPR036388">
    <property type="entry name" value="WH-like_DNA-bd_sf"/>
</dbReference>
<name>A0ABX7QYW0_9GAMM</name>
<dbReference type="EMBL" id="CP071502">
    <property type="protein sequence ID" value="QSX36732.1"/>
    <property type="molecule type" value="Genomic_DNA"/>
</dbReference>
<accession>A0ABX7QYW0</accession>
<proteinExistence type="predicted"/>
<sequence>MSRDSLTITLLLLVIVASGADITSDLGQGASPLHLAQEGLLLTLATALLGWILLSLRRQQQQIQRLTRELDEARQLPLPQDEMLLDARHRLADLMAKQFQIWGLSQSEKEVGQLLLKGLSLKEISLLRGTAEKTIRQQASAIYKKAGVSGRHGFAAWFIEDFL</sequence>
<evidence type="ECO:0000313" key="3">
    <source>
        <dbReference type="EMBL" id="QSX36732.1"/>
    </source>
</evidence>
<gene>
    <name evidence="3" type="ORF">JYB85_15860</name>
</gene>
<organism evidence="3 4">
    <name type="scientific">Shewanella sedimentimangrovi</name>
    <dbReference type="NCBI Taxonomy" id="2814293"/>
    <lineage>
        <taxon>Bacteria</taxon>
        <taxon>Pseudomonadati</taxon>
        <taxon>Pseudomonadota</taxon>
        <taxon>Gammaproteobacteria</taxon>
        <taxon>Alteromonadales</taxon>
        <taxon>Shewanellaceae</taxon>
        <taxon>Shewanella</taxon>
    </lineage>
</organism>
<dbReference type="InterPro" id="IPR000792">
    <property type="entry name" value="Tscrpt_reg_LuxR_C"/>
</dbReference>
<evidence type="ECO:0000259" key="2">
    <source>
        <dbReference type="SMART" id="SM00421"/>
    </source>
</evidence>
<dbReference type="Gene3D" id="1.10.10.10">
    <property type="entry name" value="Winged helix-like DNA-binding domain superfamily/Winged helix DNA-binding domain"/>
    <property type="match status" value="1"/>
</dbReference>
<dbReference type="RefSeq" id="WP_207380062.1">
    <property type="nucleotide sequence ID" value="NZ_CP071502.1"/>
</dbReference>
<keyword evidence="3" id="KW-0238">DNA-binding</keyword>
<keyword evidence="1" id="KW-0472">Membrane</keyword>
<keyword evidence="1" id="KW-1133">Transmembrane helix</keyword>
<dbReference type="GO" id="GO:0003677">
    <property type="term" value="F:DNA binding"/>
    <property type="evidence" value="ECO:0007669"/>
    <property type="project" value="UniProtKB-KW"/>
</dbReference>
<feature type="domain" description="HTH luxR-type" evidence="2">
    <location>
        <begin position="101"/>
        <end position="158"/>
    </location>
</feature>
<dbReference type="Proteomes" id="UP000663207">
    <property type="component" value="Chromosome"/>
</dbReference>
<protein>
    <submittedName>
        <fullName evidence="3">DNA-binding response regulator</fullName>
    </submittedName>
</protein>
<feature type="transmembrane region" description="Helical" evidence="1">
    <location>
        <begin position="35"/>
        <end position="56"/>
    </location>
</feature>
<dbReference type="SUPFAM" id="SSF46894">
    <property type="entry name" value="C-terminal effector domain of the bipartite response regulators"/>
    <property type="match status" value="1"/>
</dbReference>
<dbReference type="InterPro" id="IPR016032">
    <property type="entry name" value="Sig_transdc_resp-reg_C-effctor"/>
</dbReference>
<evidence type="ECO:0000313" key="4">
    <source>
        <dbReference type="Proteomes" id="UP000663207"/>
    </source>
</evidence>
<reference evidence="3 4" key="1">
    <citation type="submission" date="2021-03" db="EMBL/GenBank/DDBJ databases">
        <title>Novel species identification of genus Shewanella.</title>
        <authorList>
            <person name="Liu G."/>
            <person name="Zhang Q."/>
        </authorList>
    </citation>
    <scope>NUCLEOTIDE SEQUENCE [LARGE SCALE GENOMIC DNA]</scope>
    <source>
        <strain evidence="3 4">FJAT-52962</strain>
    </source>
</reference>
<evidence type="ECO:0000256" key="1">
    <source>
        <dbReference type="SAM" id="Phobius"/>
    </source>
</evidence>
<keyword evidence="1" id="KW-0812">Transmembrane</keyword>
<keyword evidence="4" id="KW-1185">Reference proteome</keyword>